<dbReference type="EMBL" id="JBFCZG010000005">
    <property type="protein sequence ID" value="KAL3421723.1"/>
    <property type="molecule type" value="Genomic_DNA"/>
</dbReference>
<keyword evidence="13" id="KW-1185">Reference proteome</keyword>
<comment type="caution">
    <text evidence="12">The sequence shown here is derived from an EMBL/GenBank/DDBJ whole genome shotgun (WGS) entry which is preliminary data.</text>
</comment>
<keyword evidence="6" id="KW-1015">Disulfide bond</keyword>
<dbReference type="InterPro" id="IPR000743">
    <property type="entry name" value="Glyco_hydro_28"/>
</dbReference>
<evidence type="ECO:0000256" key="3">
    <source>
        <dbReference type="ARBA" id="ARBA00022525"/>
    </source>
</evidence>
<keyword evidence="7" id="KW-0325">Glycoprotein</keyword>
<evidence type="ECO:0000256" key="4">
    <source>
        <dbReference type="ARBA" id="ARBA00022729"/>
    </source>
</evidence>
<keyword evidence="9" id="KW-0961">Cell wall biogenesis/degradation</keyword>
<evidence type="ECO:0000313" key="13">
    <source>
        <dbReference type="Proteomes" id="UP001629113"/>
    </source>
</evidence>
<feature type="chain" id="PRO_5046421544" evidence="11">
    <location>
        <begin position="21"/>
        <end position="445"/>
    </location>
</feature>
<organism evidence="12 13">
    <name type="scientific">Phlyctema vagabunda</name>
    <dbReference type="NCBI Taxonomy" id="108571"/>
    <lineage>
        <taxon>Eukaryota</taxon>
        <taxon>Fungi</taxon>
        <taxon>Dikarya</taxon>
        <taxon>Ascomycota</taxon>
        <taxon>Pezizomycotina</taxon>
        <taxon>Leotiomycetes</taxon>
        <taxon>Helotiales</taxon>
        <taxon>Dermateaceae</taxon>
        <taxon>Phlyctema</taxon>
    </lineage>
</organism>
<dbReference type="PANTHER" id="PTHR31736">
    <property type="match status" value="1"/>
</dbReference>
<evidence type="ECO:0000256" key="8">
    <source>
        <dbReference type="ARBA" id="ARBA00023295"/>
    </source>
</evidence>
<keyword evidence="3" id="KW-0964">Secreted</keyword>
<keyword evidence="8 10" id="KW-0326">Glycosidase</keyword>
<gene>
    <name evidence="12" type="ORF">PVAG01_05879</name>
</gene>
<proteinExistence type="inferred from homology"/>
<comment type="subcellular location">
    <subcellularLocation>
        <location evidence="1">Secreted</location>
    </subcellularLocation>
</comment>
<evidence type="ECO:0000256" key="1">
    <source>
        <dbReference type="ARBA" id="ARBA00004613"/>
    </source>
</evidence>
<evidence type="ECO:0000256" key="7">
    <source>
        <dbReference type="ARBA" id="ARBA00023180"/>
    </source>
</evidence>
<dbReference type="Proteomes" id="UP001629113">
    <property type="component" value="Unassembled WGS sequence"/>
</dbReference>
<feature type="signal peptide" evidence="11">
    <location>
        <begin position="1"/>
        <end position="20"/>
    </location>
</feature>
<dbReference type="Gene3D" id="2.160.20.10">
    <property type="entry name" value="Single-stranded right-handed beta-helix, Pectin lyase-like"/>
    <property type="match status" value="1"/>
</dbReference>
<dbReference type="SUPFAM" id="SSF51126">
    <property type="entry name" value="Pectin lyase-like"/>
    <property type="match status" value="1"/>
</dbReference>
<keyword evidence="4 11" id="KW-0732">Signal</keyword>
<protein>
    <submittedName>
        <fullName evidence="12">Rhamnogalacturonase A</fullName>
    </submittedName>
</protein>
<accession>A0ABR4PEJ0</accession>
<sequence length="445" mass="46388">MKFTALSCLTALLLSPLVSAQLSGSVGPSTTAASKRTKKVCNVLNYGGVASKSSDIGPAITSAFAACKSGGTVYVPPGDYGMSTWVTLSGGTAWAFQLDGIIYRTGTAGGNMFMIKHTTDFEMYSSTSAGAIQGYGYEFHTKGSSAGPRLLRLFDTTHFSVHDIILVDSPAFHFTLDTCDSGEVYNMAIRGGNQGGLDGLDVWGTNIHVHDIEVTNKDECVTVKSPASNLLIENIFCNWSGGCAIGSMGANTAISNIVYNNIYTTQSNQMMMIKSNGGSGTLKNCQFNNFIGHSNAYSLDIDSYWTSMSAVAGNGVQMSGLSFKNWKGTCSNGASRGPIKAICPSGAPCSNIVISDFAMWTEAGSYLANKCANAWGSGGCLKSGTAHTAYATSTVSIKTAPTGYTAPTMAGVVTAGFGLTKSIPIPTIPSSFYPGATPAIKKLGK</sequence>
<evidence type="ECO:0000256" key="11">
    <source>
        <dbReference type="SAM" id="SignalP"/>
    </source>
</evidence>
<reference evidence="12 13" key="1">
    <citation type="submission" date="2024-06" db="EMBL/GenBank/DDBJ databases">
        <title>Complete genome of Phlyctema vagabunda strain 19-DSS-EL-015.</title>
        <authorList>
            <person name="Fiorenzani C."/>
        </authorList>
    </citation>
    <scope>NUCLEOTIDE SEQUENCE [LARGE SCALE GENOMIC DNA]</scope>
    <source>
        <strain evidence="12 13">19-DSS-EL-015</strain>
    </source>
</reference>
<evidence type="ECO:0000256" key="9">
    <source>
        <dbReference type="ARBA" id="ARBA00023316"/>
    </source>
</evidence>
<evidence type="ECO:0000256" key="2">
    <source>
        <dbReference type="ARBA" id="ARBA00008834"/>
    </source>
</evidence>
<name>A0ABR4PEJ0_9HELO</name>
<dbReference type="InterPro" id="IPR011050">
    <property type="entry name" value="Pectin_lyase_fold/virulence"/>
</dbReference>
<evidence type="ECO:0000256" key="5">
    <source>
        <dbReference type="ARBA" id="ARBA00022801"/>
    </source>
</evidence>
<keyword evidence="5 10" id="KW-0378">Hydrolase</keyword>
<comment type="similarity">
    <text evidence="2 10">Belongs to the glycosyl hydrolase 28 family.</text>
</comment>
<evidence type="ECO:0000256" key="10">
    <source>
        <dbReference type="RuleBase" id="RU361169"/>
    </source>
</evidence>
<dbReference type="Pfam" id="PF00295">
    <property type="entry name" value="Glyco_hydro_28"/>
    <property type="match status" value="1"/>
</dbReference>
<evidence type="ECO:0000313" key="12">
    <source>
        <dbReference type="EMBL" id="KAL3421723.1"/>
    </source>
</evidence>
<dbReference type="InterPro" id="IPR012334">
    <property type="entry name" value="Pectin_lyas_fold"/>
</dbReference>
<dbReference type="PANTHER" id="PTHR31736:SF19">
    <property type="entry name" value="PECTIN LYASE SUPERFAMILY PROTEIN-RELATED"/>
    <property type="match status" value="1"/>
</dbReference>
<evidence type="ECO:0000256" key="6">
    <source>
        <dbReference type="ARBA" id="ARBA00023157"/>
    </source>
</evidence>